<evidence type="ECO:0000256" key="1">
    <source>
        <dbReference type="SAM" id="MobiDB-lite"/>
    </source>
</evidence>
<reference evidence="2" key="1">
    <citation type="submission" date="2022-01" db="UniProtKB">
        <authorList>
            <consortium name="EnsemblMetazoa"/>
        </authorList>
    </citation>
    <scope>IDENTIFICATION</scope>
</reference>
<sequence length="321" mass="36153">MSNRLSQLITSADSLLLRRRYSQHLLDHSAKMGAMQMSTQNGNFTESKMQEIGSSWDTPSNNDPNDSSWQLSAEKDYGVTPNMNSTQWSCMSVAGASKEVEYASRDLPLSIQSVFRNRSIGSHKEKSNDTVTKQAVKIASYEAASPAASGQISHKSSLYKKLANKHMPINAMKQTYEITKDSCQESVESLKRHSDDINDEVNKLIAAGKQDEISKRRTPAKGEYPEEKVTSPLSILSRKSNSMCNMEKEMNPPNFHNLVARKSQSKIAQLSSEDWPLPESRNSQRFPWDGSTSMVKEKTTNPENEMLYQTYDPNFSFKLDM</sequence>
<proteinExistence type="predicted"/>
<protein>
    <submittedName>
        <fullName evidence="2">Uncharacterized protein</fullName>
    </submittedName>
</protein>
<accession>A0A8I6RPT8</accession>
<feature type="region of interest" description="Disordered" evidence="1">
    <location>
        <begin position="212"/>
        <end position="231"/>
    </location>
</feature>
<dbReference type="EnsemblMetazoa" id="XM_014394809.1">
    <property type="protein sequence ID" value="XP_014250295.1"/>
    <property type="gene ID" value="LOC106667105"/>
</dbReference>
<dbReference type="Proteomes" id="UP000494040">
    <property type="component" value="Unassembled WGS sequence"/>
</dbReference>
<organism evidence="2 3">
    <name type="scientific">Cimex lectularius</name>
    <name type="common">Bed bug</name>
    <name type="synonym">Acanthia lectularia</name>
    <dbReference type="NCBI Taxonomy" id="79782"/>
    <lineage>
        <taxon>Eukaryota</taxon>
        <taxon>Metazoa</taxon>
        <taxon>Ecdysozoa</taxon>
        <taxon>Arthropoda</taxon>
        <taxon>Hexapoda</taxon>
        <taxon>Insecta</taxon>
        <taxon>Pterygota</taxon>
        <taxon>Neoptera</taxon>
        <taxon>Paraneoptera</taxon>
        <taxon>Hemiptera</taxon>
        <taxon>Heteroptera</taxon>
        <taxon>Panheteroptera</taxon>
        <taxon>Cimicomorpha</taxon>
        <taxon>Cimicidae</taxon>
        <taxon>Cimex</taxon>
    </lineage>
</organism>
<feature type="region of interest" description="Disordered" evidence="1">
    <location>
        <begin position="270"/>
        <end position="294"/>
    </location>
</feature>
<dbReference type="AlphaFoldDB" id="A0A8I6RPT8"/>
<name>A0A8I6RPT8_CIMLE</name>
<evidence type="ECO:0000313" key="2">
    <source>
        <dbReference type="EnsemblMetazoa" id="XP_014250295.1"/>
    </source>
</evidence>
<dbReference type="KEGG" id="clec:106667105"/>
<dbReference type="RefSeq" id="XP_014250295.1">
    <property type="nucleotide sequence ID" value="XM_014394809.1"/>
</dbReference>
<keyword evidence="3" id="KW-1185">Reference proteome</keyword>
<evidence type="ECO:0000313" key="3">
    <source>
        <dbReference type="Proteomes" id="UP000494040"/>
    </source>
</evidence>
<feature type="compositionally biased region" description="Polar residues" evidence="1">
    <location>
        <begin position="280"/>
        <end position="294"/>
    </location>
</feature>
<dbReference type="GeneID" id="106667105"/>